<evidence type="ECO:0000256" key="1">
    <source>
        <dbReference type="SAM" id="Phobius"/>
    </source>
</evidence>
<organism evidence="2 3">
    <name type="scientific">Nitrosomonas communis</name>
    <dbReference type="NCBI Taxonomy" id="44574"/>
    <lineage>
        <taxon>Bacteria</taxon>
        <taxon>Pseudomonadati</taxon>
        <taxon>Pseudomonadota</taxon>
        <taxon>Betaproteobacteria</taxon>
        <taxon>Nitrosomonadales</taxon>
        <taxon>Nitrosomonadaceae</taxon>
        <taxon>Nitrosomonas</taxon>
    </lineage>
</organism>
<keyword evidence="1" id="KW-0812">Transmembrane</keyword>
<feature type="transmembrane region" description="Helical" evidence="1">
    <location>
        <begin position="39"/>
        <end position="58"/>
    </location>
</feature>
<evidence type="ECO:0000313" key="2">
    <source>
        <dbReference type="EMBL" id="SFM82968.1"/>
    </source>
</evidence>
<protein>
    <submittedName>
        <fullName evidence="2">Uncharacterized protein</fullName>
    </submittedName>
</protein>
<proteinExistence type="predicted"/>
<dbReference type="Proteomes" id="UP000183287">
    <property type="component" value="Unassembled WGS sequence"/>
</dbReference>
<dbReference type="EMBL" id="FOUB01000058">
    <property type="protein sequence ID" value="SFM82968.1"/>
    <property type="molecule type" value="Genomic_DNA"/>
</dbReference>
<evidence type="ECO:0000313" key="3">
    <source>
        <dbReference type="Proteomes" id="UP000183287"/>
    </source>
</evidence>
<gene>
    <name evidence="2" type="ORF">SAMN05421863_10588</name>
</gene>
<dbReference type="AlphaFoldDB" id="A0A1I4U1S7"/>
<keyword evidence="1" id="KW-1133">Transmembrane helix</keyword>
<keyword evidence="1" id="KW-0472">Membrane</keyword>
<keyword evidence="3" id="KW-1185">Reference proteome</keyword>
<reference evidence="3" key="1">
    <citation type="submission" date="2016-10" db="EMBL/GenBank/DDBJ databases">
        <authorList>
            <person name="Varghese N."/>
            <person name="Submissions S."/>
        </authorList>
    </citation>
    <scope>NUCLEOTIDE SEQUENCE [LARGE SCALE GENOMIC DNA]</scope>
    <source>
        <strain evidence="3">Nm44</strain>
    </source>
</reference>
<sequence length="63" mass="7595">MRMMDEPVNDRYGHVVIDKEFVSVGKFLIQNPNRKVNNLYNNIIYLQIVTLYLIAVYIKNWNY</sequence>
<name>A0A1I4U1S7_9PROT</name>
<accession>A0A1I4U1S7</accession>